<dbReference type="GO" id="GO:0009103">
    <property type="term" value="P:lipopolysaccharide biosynthetic process"/>
    <property type="evidence" value="ECO:0007669"/>
    <property type="project" value="TreeGrafter"/>
</dbReference>
<comment type="caution">
    <text evidence="4">The sequence shown here is derived from an EMBL/GenBank/DDBJ whole genome shotgun (WGS) entry which is preliminary data.</text>
</comment>
<dbReference type="SUPFAM" id="SSF53756">
    <property type="entry name" value="UDP-Glycosyltransferase/glycogen phosphorylase"/>
    <property type="match status" value="1"/>
</dbReference>
<feature type="domain" description="Glycosyltransferase subfamily 4-like N-terminal" evidence="3">
    <location>
        <begin position="24"/>
        <end position="180"/>
    </location>
</feature>
<dbReference type="InterPro" id="IPR028098">
    <property type="entry name" value="Glyco_trans_4-like_N"/>
</dbReference>
<dbReference type="Proteomes" id="UP000034273">
    <property type="component" value="Unassembled WGS sequence"/>
</dbReference>
<dbReference type="GO" id="GO:0016757">
    <property type="term" value="F:glycosyltransferase activity"/>
    <property type="evidence" value="ECO:0007669"/>
    <property type="project" value="InterPro"/>
</dbReference>
<dbReference type="STRING" id="1618671.UY67_C0006G0030"/>
<reference evidence="4 5" key="1">
    <citation type="journal article" date="2015" name="Nature">
        <title>rRNA introns, odd ribosomes, and small enigmatic genomes across a large radiation of phyla.</title>
        <authorList>
            <person name="Brown C.T."/>
            <person name="Hug L.A."/>
            <person name="Thomas B.C."/>
            <person name="Sharon I."/>
            <person name="Castelle C.J."/>
            <person name="Singh A."/>
            <person name="Wilkins M.J."/>
            <person name="Williams K.H."/>
            <person name="Banfield J.F."/>
        </authorList>
    </citation>
    <scope>NUCLEOTIDE SEQUENCE [LARGE SCALE GENOMIC DNA]</scope>
</reference>
<proteinExistence type="predicted"/>
<keyword evidence="1" id="KW-0808">Transferase</keyword>
<dbReference type="PANTHER" id="PTHR46401">
    <property type="entry name" value="GLYCOSYLTRANSFERASE WBBK-RELATED"/>
    <property type="match status" value="1"/>
</dbReference>
<gene>
    <name evidence="4" type="ORF">UY67_C0006G0030</name>
</gene>
<evidence type="ECO:0000256" key="1">
    <source>
        <dbReference type="ARBA" id="ARBA00022679"/>
    </source>
</evidence>
<dbReference type="InterPro" id="IPR001296">
    <property type="entry name" value="Glyco_trans_1"/>
</dbReference>
<accession>A0A0G1X106</accession>
<dbReference type="CDD" id="cd03809">
    <property type="entry name" value="GT4_MtfB-like"/>
    <property type="match status" value="1"/>
</dbReference>
<organism evidence="4 5">
    <name type="scientific">Candidatus Kaiserbacteria bacterium GW2011_GWA2_52_12</name>
    <dbReference type="NCBI Taxonomy" id="1618671"/>
    <lineage>
        <taxon>Bacteria</taxon>
        <taxon>Candidatus Kaiseribacteriota</taxon>
    </lineage>
</organism>
<name>A0A0G1X106_9BACT</name>
<sequence>MSAEQKKIRVGLMTYAIDGRRAKGTAIVARESVEALLRARDQFDLTFLHYERTDDPIYQHGAREVIFPKFRLNFLNHRFIRMMYYFLTTKDRYDIMQWFQARLYPFFWLAPTRHIIATLHGAGDLTPDGRFIFSRFIFNWTLKLFNKKIRMAIAGSEYAKKDIALKYGFDLAHVTAINNGAEDVYRPADGEAVKMVKQKYRLPQRFFLGMARHIPTKNVVRTIEVFDQFCKISNARNLHFVHVGAEDTETPALHALIEKSPAKDRIHLVSYVEQADLPTVYSAAYALLFPLLNEGFGLPAIEAMACGTPAIISKTAAPEITAEDAILVDVYNVQEMADALRRLADDPTLRERFAASGRAKAAQFTWQAMGDKLITLYKKIV</sequence>
<protein>
    <recommendedName>
        <fullName evidence="6">Glycosyl transferase group 1</fullName>
    </recommendedName>
</protein>
<dbReference type="Pfam" id="PF13439">
    <property type="entry name" value="Glyco_transf_4"/>
    <property type="match status" value="1"/>
</dbReference>
<dbReference type="PATRIC" id="fig|1618671.3.peg.301"/>
<feature type="domain" description="Glycosyl transferase family 1" evidence="2">
    <location>
        <begin position="202"/>
        <end position="358"/>
    </location>
</feature>
<evidence type="ECO:0000313" key="4">
    <source>
        <dbReference type="EMBL" id="KKW24575.1"/>
    </source>
</evidence>
<dbReference type="AlphaFoldDB" id="A0A0G1X106"/>
<dbReference type="Gene3D" id="3.40.50.2000">
    <property type="entry name" value="Glycogen Phosphorylase B"/>
    <property type="match status" value="2"/>
</dbReference>
<dbReference type="PANTHER" id="PTHR46401:SF2">
    <property type="entry name" value="GLYCOSYLTRANSFERASE WBBK-RELATED"/>
    <property type="match status" value="1"/>
</dbReference>
<evidence type="ECO:0000259" key="2">
    <source>
        <dbReference type="Pfam" id="PF00534"/>
    </source>
</evidence>
<dbReference type="Pfam" id="PF00534">
    <property type="entry name" value="Glycos_transf_1"/>
    <property type="match status" value="1"/>
</dbReference>
<evidence type="ECO:0000313" key="5">
    <source>
        <dbReference type="Proteomes" id="UP000034273"/>
    </source>
</evidence>
<evidence type="ECO:0008006" key="6">
    <source>
        <dbReference type="Google" id="ProtNLM"/>
    </source>
</evidence>
<dbReference type="EMBL" id="LCQW01000006">
    <property type="protein sequence ID" value="KKW24575.1"/>
    <property type="molecule type" value="Genomic_DNA"/>
</dbReference>
<evidence type="ECO:0000259" key="3">
    <source>
        <dbReference type="Pfam" id="PF13439"/>
    </source>
</evidence>